<dbReference type="Proteomes" id="UP000745859">
    <property type="component" value="Unassembled WGS sequence"/>
</dbReference>
<protein>
    <recommendedName>
        <fullName evidence="3">LemA protein</fullName>
    </recommendedName>
</protein>
<keyword evidence="2" id="KW-1185">Reference proteome</keyword>
<accession>A0ABX0U912</accession>
<evidence type="ECO:0000313" key="2">
    <source>
        <dbReference type="Proteomes" id="UP000745859"/>
    </source>
</evidence>
<reference evidence="1 2" key="1">
    <citation type="submission" date="2020-03" db="EMBL/GenBank/DDBJ databases">
        <title>Genomic Encyclopedia of Type Strains, Phase IV (KMG-IV): sequencing the most valuable type-strain genomes for metagenomic binning, comparative biology and taxonomic classification.</title>
        <authorList>
            <person name="Goeker M."/>
        </authorList>
    </citation>
    <scope>NUCLEOTIDE SEQUENCE [LARGE SCALE GENOMIC DNA]</scope>
    <source>
        <strain evidence="1 2">DSM 101599</strain>
    </source>
</reference>
<dbReference type="EMBL" id="JAASQL010000001">
    <property type="protein sequence ID" value="NIJ44420.1"/>
    <property type="molecule type" value="Genomic_DNA"/>
</dbReference>
<name>A0ABX0U912_9FLAO</name>
<proteinExistence type="predicted"/>
<evidence type="ECO:0000313" key="1">
    <source>
        <dbReference type="EMBL" id="NIJ44420.1"/>
    </source>
</evidence>
<dbReference type="RefSeq" id="WP_167184356.1">
    <property type="nucleotide sequence ID" value="NZ_JAASQL010000001.1"/>
</dbReference>
<sequence length="185" mass="21274">MKQSLLAIIIVIVTLSCKNDNSKQETEAAVVSDEKYFNAKDEVMLFDSIAVAEVVYKDSIATWKGYFKVQENLKKFKKTSPNEVLGASDEFVKDVQLMRDSITIPILRERGMRARINALYNQALRLQEMKSIPAITVPEVTKQTQGLFSIFRMINYKVNAIYEQVNFEKDLVKDDFFFSKIDSIH</sequence>
<dbReference type="PROSITE" id="PS51257">
    <property type="entry name" value="PROKAR_LIPOPROTEIN"/>
    <property type="match status" value="1"/>
</dbReference>
<organism evidence="1 2">
    <name type="scientific">Wenyingzhuangia heitensis</name>
    <dbReference type="NCBI Taxonomy" id="1487859"/>
    <lineage>
        <taxon>Bacteria</taxon>
        <taxon>Pseudomonadati</taxon>
        <taxon>Bacteroidota</taxon>
        <taxon>Flavobacteriia</taxon>
        <taxon>Flavobacteriales</taxon>
        <taxon>Flavobacteriaceae</taxon>
        <taxon>Wenyingzhuangia</taxon>
    </lineage>
</organism>
<evidence type="ECO:0008006" key="3">
    <source>
        <dbReference type="Google" id="ProtNLM"/>
    </source>
</evidence>
<gene>
    <name evidence="1" type="ORF">FHR24_000859</name>
</gene>
<comment type="caution">
    <text evidence="1">The sequence shown here is derived from an EMBL/GenBank/DDBJ whole genome shotgun (WGS) entry which is preliminary data.</text>
</comment>